<sequence length="624" mass="67286">MAGGLIVNTSTIRNTVEFVVNRNSMKEAMDAFDQIQKKAKGIKDPTINMKRFSQGLKSAERELDRLNKKASKPRDNSQREAERAAKAKARAEAQAAKEAARNAQRRERAELKLLDTASSFKSMQHLTNVELTQAALAASRITKAYAAGTISLQRQNSEIKRLQQSYRRINAERRAAAKAGGANALAGGGKATGAISGSLMGLGTGALAGAGIGAAAYGAYSWGKEAVTAQEERSEIVQRARLGGVDYNVLQALSQYATANGIDSGMGLQGQRKLLDSGKDLSEKIADSYTNSTFDKKSGQWKGGNAAVDTALNMGFTKEDLKGFQSNPFGFVSAYTNTMQGKGYSQEQILHNLEDLADDLGLYHKAFSNQGKAITDQVDVLKRNGQWLNQEQQDQLVAYRKFNQELSILSDSQKLAFFEGFMSEIDPETMREFKEAMQEALPFFQGVGRAAGDVVDGLMKLTNWITGKLNLLNGDNTTKEAVSQHYGTTSAPAQPGSNPVANAYGASQPKADGTHQPNVFDTFHDWWNGTSDAKDVSSYAQSTNGDYSPVSMLKQSAAAPVKPANAPIMQPVVLQNQLPEGLIHLTISPDPTFGNMLNATVDQRISDNNQRMVLAVSSGQGTGG</sequence>
<evidence type="ECO:0000313" key="4">
    <source>
        <dbReference type="Proteomes" id="UP000229974"/>
    </source>
</evidence>
<comment type="caution">
    <text evidence="3">The sequence shown here is derived from an EMBL/GenBank/DDBJ whole genome shotgun (WGS) entry which is preliminary data.</text>
</comment>
<reference evidence="3 4" key="1">
    <citation type="journal article" date="2017" name="J. Antimicrob. Chemother.">
        <title>Characterization of the population structure, drug resistance mechanisms and plasmids of the community-associated Enterobacter cloacae complex in China.</title>
        <authorList>
            <person name="Zhou K."/>
            <person name="Yu W."/>
            <person name="Cao X."/>
            <person name="Shen P."/>
            <person name="Lu H."/>
            <person name="Luo Q."/>
            <person name="Rossen J.W.A."/>
            <person name="Xiao Y."/>
        </authorList>
    </citation>
    <scope>NUCLEOTIDE SEQUENCE [LARGE SCALE GENOMIC DNA]</scope>
    <source>
        <strain evidence="3 4">ECC904</strain>
    </source>
</reference>
<evidence type="ECO:0000256" key="1">
    <source>
        <dbReference type="SAM" id="Coils"/>
    </source>
</evidence>
<evidence type="ECO:0000313" key="3">
    <source>
        <dbReference type="EMBL" id="PJD84334.1"/>
    </source>
</evidence>
<keyword evidence="1" id="KW-0175">Coiled coil</keyword>
<dbReference type="AlphaFoldDB" id="A0A2J0PXY6"/>
<evidence type="ECO:0000256" key="2">
    <source>
        <dbReference type="SAM" id="MobiDB-lite"/>
    </source>
</evidence>
<organism evidence="3 4">
    <name type="scientific">Enterobacter hormaechei</name>
    <dbReference type="NCBI Taxonomy" id="158836"/>
    <lineage>
        <taxon>Bacteria</taxon>
        <taxon>Pseudomonadati</taxon>
        <taxon>Pseudomonadota</taxon>
        <taxon>Gammaproteobacteria</taxon>
        <taxon>Enterobacterales</taxon>
        <taxon>Enterobacteriaceae</taxon>
        <taxon>Enterobacter</taxon>
        <taxon>Enterobacter cloacae complex</taxon>
    </lineage>
</organism>
<accession>A0A2J0PXY6</accession>
<feature type="coiled-coil region" evidence="1">
    <location>
        <begin position="152"/>
        <end position="179"/>
    </location>
</feature>
<name>A0A2J0PXY6_9ENTR</name>
<dbReference type="EMBL" id="NEEW01000006">
    <property type="protein sequence ID" value="PJD84334.1"/>
    <property type="molecule type" value="Genomic_DNA"/>
</dbReference>
<gene>
    <name evidence="3" type="ORF">B9Q30_14370</name>
</gene>
<dbReference type="Proteomes" id="UP000229974">
    <property type="component" value="Unassembled WGS sequence"/>
</dbReference>
<dbReference type="RefSeq" id="WP_045623269.1">
    <property type="nucleotide sequence ID" value="NZ_FJWQ01000057.1"/>
</dbReference>
<feature type="compositionally biased region" description="Polar residues" evidence="2">
    <location>
        <begin position="483"/>
        <end position="500"/>
    </location>
</feature>
<protein>
    <submittedName>
        <fullName evidence="3">Uncharacterized protein</fullName>
    </submittedName>
</protein>
<feature type="region of interest" description="Disordered" evidence="2">
    <location>
        <begin position="65"/>
        <end position="88"/>
    </location>
</feature>
<proteinExistence type="predicted"/>
<feature type="region of interest" description="Disordered" evidence="2">
    <location>
        <begin position="483"/>
        <end position="518"/>
    </location>
</feature>
<dbReference type="OrthoDB" id="6630261at2"/>